<feature type="transmembrane region" description="Helical" evidence="1">
    <location>
        <begin position="38"/>
        <end position="56"/>
    </location>
</feature>
<reference evidence="2 3" key="1">
    <citation type="submission" date="2016-10" db="EMBL/GenBank/DDBJ databases">
        <authorList>
            <person name="de Groot N.N."/>
        </authorList>
    </citation>
    <scope>NUCLEOTIDE SEQUENCE [LARGE SCALE GENOMIC DNA]</scope>
    <source>
        <strain evidence="2 3">AB35.6</strain>
    </source>
</reference>
<feature type="transmembrane region" description="Helical" evidence="1">
    <location>
        <begin position="7"/>
        <end position="26"/>
    </location>
</feature>
<evidence type="ECO:0000256" key="1">
    <source>
        <dbReference type="SAM" id="Phobius"/>
    </source>
</evidence>
<accession>A0A1H4LRT2</accession>
<dbReference type="AlphaFoldDB" id="A0A1H4LRT2"/>
<name>A0A1H4LRT2_9BACT</name>
<protein>
    <submittedName>
        <fullName evidence="2">Uncharacterized protein</fullName>
    </submittedName>
</protein>
<keyword evidence="1" id="KW-0812">Transmembrane</keyword>
<keyword evidence="1" id="KW-1133">Transmembrane helix</keyword>
<proteinExistence type="predicted"/>
<dbReference type="EMBL" id="FNSD01000001">
    <property type="protein sequence ID" value="SEB73391.1"/>
    <property type="molecule type" value="Genomic_DNA"/>
</dbReference>
<dbReference type="RefSeq" id="WP_074653318.1">
    <property type="nucleotide sequence ID" value="NZ_FNSD01000001.1"/>
</dbReference>
<gene>
    <name evidence="2" type="ORF">SAMN05443244_1693</name>
</gene>
<evidence type="ECO:0000313" key="3">
    <source>
        <dbReference type="Proteomes" id="UP000182409"/>
    </source>
</evidence>
<keyword evidence="1" id="KW-0472">Membrane</keyword>
<organism evidence="2 3">
    <name type="scientific">Terriglobus roseus</name>
    <dbReference type="NCBI Taxonomy" id="392734"/>
    <lineage>
        <taxon>Bacteria</taxon>
        <taxon>Pseudomonadati</taxon>
        <taxon>Acidobacteriota</taxon>
        <taxon>Terriglobia</taxon>
        <taxon>Terriglobales</taxon>
        <taxon>Acidobacteriaceae</taxon>
        <taxon>Terriglobus</taxon>
    </lineage>
</organism>
<sequence>MRVSNQTGQILLGIGVAALAALFYVVRDLLRHWRVWHLPAVAICIAVMVLLARYLVRPR</sequence>
<evidence type="ECO:0000313" key="2">
    <source>
        <dbReference type="EMBL" id="SEB73391.1"/>
    </source>
</evidence>
<dbReference type="Proteomes" id="UP000182409">
    <property type="component" value="Unassembled WGS sequence"/>
</dbReference>